<dbReference type="EMBL" id="PGGN01000003">
    <property type="protein sequence ID" value="PSH56977.1"/>
    <property type="molecule type" value="Genomic_DNA"/>
</dbReference>
<dbReference type="AlphaFoldDB" id="A0A2P7AS41"/>
<comment type="subcellular location">
    <subcellularLocation>
        <location evidence="1">Membrane</location>
        <topology evidence="1">Single-pass membrane protein</topology>
    </subcellularLocation>
</comment>
<dbReference type="PROSITE" id="PS52015">
    <property type="entry name" value="TONB_CTD"/>
    <property type="match status" value="1"/>
</dbReference>
<reference evidence="9" key="1">
    <citation type="submission" date="2017-11" db="EMBL/GenBank/DDBJ databases">
        <authorList>
            <person name="Kuznetsova I."/>
            <person name="Sazanova A."/>
            <person name="Chirak E."/>
            <person name="Safronova V."/>
            <person name="Willems A."/>
        </authorList>
    </citation>
    <scope>NUCLEOTIDE SEQUENCE [LARGE SCALE GENOMIC DNA]</scope>
    <source>
        <strain evidence="9">PEPV15</strain>
    </source>
</reference>
<keyword evidence="2 6" id="KW-0812">Transmembrane</keyword>
<evidence type="ECO:0000256" key="2">
    <source>
        <dbReference type="ARBA" id="ARBA00022692"/>
    </source>
</evidence>
<sequence length="305" mass="33200">MQDHSTAFRRGFLRPDWREVGLWAIAGLAVIGAHAGAAWYFQKYQPERPSGDIAAAVMIELEPLPAPVTPQPVPEPQPIVSEAVKPEAVEQEAAAPEPALQPEPEPILDPVEELVPDQPEPEPVEEAQPEPEAVEPPEETPEEIVELPKAEVPLPAVRPSVKKPDAPKELETPKKQVAEKIIRKPARKVSTATVQDATPREAKQQASAPRAASSARQSETWRSRVQTYLARRANRARTEGQGTVRIRFVVTNGGDIVSSSVVGSSGMPQLDQSVLETIRRASPVPSAPEGLDVARQSFTVPFQIR</sequence>
<feature type="transmembrane region" description="Helical" evidence="6">
    <location>
        <begin position="20"/>
        <end position="41"/>
    </location>
</feature>
<feature type="compositionally biased region" description="Low complexity" evidence="5">
    <location>
        <begin position="204"/>
        <end position="218"/>
    </location>
</feature>
<name>A0A2P7AS41_9HYPH</name>
<keyword evidence="4 6" id="KW-0472">Membrane</keyword>
<evidence type="ECO:0000256" key="5">
    <source>
        <dbReference type="SAM" id="MobiDB-lite"/>
    </source>
</evidence>
<dbReference type="Gene3D" id="3.30.1150.10">
    <property type="match status" value="1"/>
</dbReference>
<keyword evidence="9" id="KW-1185">Reference proteome</keyword>
<keyword evidence="3 6" id="KW-1133">Transmembrane helix</keyword>
<feature type="compositionally biased region" description="Acidic residues" evidence="5">
    <location>
        <begin position="110"/>
        <end position="145"/>
    </location>
</feature>
<accession>A0A2P7AS41</accession>
<dbReference type="GO" id="GO:0016020">
    <property type="term" value="C:membrane"/>
    <property type="evidence" value="ECO:0007669"/>
    <property type="project" value="UniProtKB-SubCell"/>
</dbReference>
<feature type="compositionally biased region" description="Pro residues" evidence="5">
    <location>
        <begin position="68"/>
        <end position="77"/>
    </location>
</feature>
<evidence type="ECO:0000256" key="4">
    <source>
        <dbReference type="ARBA" id="ARBA00023136"/>
    </source>
</evidence>
<dbReference type="InterPro" id="IPR006260">
    <property type="entry name" value="TonB/TolA_C"/>
</dbReference>
<evidence type="ECO:0000256" key="3">
    <source>
        <dbReference type="ARBA" id="ARBA00022989"/>
    </source>
</evidence>
<dbReference type="InterPro" id="IPR037682">
    <property type="entry name" value="TonB_C"/>
</dbReference>
<comment type="caution">
    <text evidence="8">The sequence shown here is derived from an EMBL/GenBank/DDBJ whole genome shotgun (WGS) entry which is preliminary data.</text>
</comment>
<gene>
    <name evidence="8" type="ORF">CU100_16950</name>
</gene>
<evidence type="ECO:0000256" key="1">
    <source>
        <dbReference type="ARBA" id="ARBA00004167"/>
    </source>
</evidence>
<dbReference type="NCBIfam" id="TIGR01352">
    <property type="entry name" value="tonB_Cterm"/>
    <property type="match status" value="1"/>
</dbReference>
<dbReference type="Proteomes" id="UP000241158">
    <property type="component" value="Unassembled WGS sequence"/>
</dbReference>
<feature type="region of interest" description="Disordered" evidence="5">
    <location>
        <begin position="68"/>
        <end position="221"/>
    </location>
</feature>
<evidence type="ECO:0000256" key="6">
    <source>
        <dbReference type="SAM" id="Phobius"/>
    </source>
</evidence>
<evidence type="ECO:0000313" key="9">
    <source>
        <dbReference type="Proteomes" id="UP000241158"/>
    </source>
</evidence>
<dbReference type="GO" id="GO:0055085">
    <property type="term" value="P:transmembrane transport"/>
    <property type="evidence" value="ECO:0007669"/>
    <property type="project" value="InterPro"/>
</dbReference>
<feature type="domain" description="TonB C-terminal" evidence="7">
    <location>
        <begin position="216"/>
        <end position="305"/>
    </location>
</feature>
<evidence type="ECO:0000259" key="7">
    <source>
        <dbReference type="PROSITE" id="PS52015"/>
    </source>
</evidence>
<proteinExistence type="predicted"/>
<dbReference type="SUPFAM" id="SSF74653">
    <property type="entry name" value="TolA/TonB C-terminal domain"/>
    <property type="match status" value="1"/>
</dbReference>
<protein>
    <recommendedName>
        <fullName evidence="7">TonB C-terminal domain-containing protein</fullName>
    </recommendedName>
</protein>
<dbReference type="Pfam" id="PF03544">
    <property type="entry name" value="TonB_C"/>
    <property type="match status" value="1"/>
</dbReference>
<evidence type="ECO:0000313" key="8">
    <source>
        <dbReference type="EMBL" id="PSH56977.1"/>
    </source>
</evidence>
<feature type="compositionally biased region" description="Basic and acidic residues" evidence="5">
    <location>
        <begin position="162"/>
        <end position="182"/>
    </location>
</feature>
<organism evidence="8 9">
    <name type="scientific">Phyllobacterium endophyticum</name>
    <dbReference type="NCBI Taxonomy" id="1149773"/>
    <lineage>
        <taxon>Bacteria</taxon>
        <taxon>Pseudomonadati</taxon>
        <taxon>Pseudomonadota</taxon>
        <taxon>Alphaproteobacteria</taxon>
        <taxon>Hyphomicrobiales</taxon>
        <taxon>Phyllobacteriaceae</taxon>
        <taxon>Phyllobacterium</taxon>
    </lineage>
</organism>